<organism evidence="2 3">
    <name type="scientific">Marinilactibacillus psychrotolerans</name>
    <dbReference type="NCBI Taxonomy" id="191770"/>
    <lineage>
        <taxon>Bacteria</taxon>
        <taxon>Bacillati</taxon>
        <taxon>Bacillota</taxon>
        <taxon>Bacilli</taxon>
        <taxon>Lactobacillales</taxon>
        <taxon>Carnobacteriaceae</taxon>
        <taxon>Marinilactibacillus</taxon>
    </lineage>
</organism>
<dbReference type="Proteomes" id="UP000887127">
    <property type="component" value="Unassembled WGS sequence"/>
</dbReference>
<dbReference type="EMBL" id="BKBI01000004">
    <property type="protein sequence ID" value="GEQ35107.1"/>
    <property type="molecule type" value="Genomic_DNA"/>
</dbReference>
<accession>A0AAV3WPP7</accession>
<dbReference type="Pfam" id="PF00149">
    <property type="entry name" value="Metallophos"/>
    <property type="match status" value="1"/>
</dbReference>
<evidence type="ECO:0000313" key="2">
    <source>
        <dbReference type="EMBL" id="GEQ35107.1"/>
    </source>
</evidence>
<dbReference type="GeneID" id="96910928"/>
<gene>
    <name evidence="2" type="ORF">M132T_06150</name>
</gene>
<proteinExistence type="predicted"/>
<dbReference type="GO" id="GO:0016787">
    <property type="term" value="F:hydrolase activity"/>
    <property type="evidence" value="ECO:0007669"/>
    <property type="project" value="InterPro"/>
</dbReference>
<dbReference type="InterPro" id="IPR004843">
    <property type="entry name" value="Calcineurin-like_PHP"/>
</dbReference>
<name>A0AAV3WPP7_9LACT</name>
<comment type="caution">
    <text evidence="2">The sequence shown here is derived from an EMBL/GenBank/DDBJ whole genome shotgun (WGS) entry which is preliminary data.</text>
</comment>
<sequence length="196" mass="23208">MIYFIADMHFHHENVIEFSHRPYKTVEEMNKQLIENWNSVVTSPKDEVYILGDFLYRGTGEQANTILKQLQGKKFLVKGNHEQYLKDKAFDLSLFEWSKDYHTLKYYKKKFILFHYPILEWDGYFSEAIHLYGHVHDTQTVHFDSILGLRAVNVGADIIGYKPISIEEVMEILDTRVQAAQDDNDYSENHRKNVEE</sequence>
<dbReference type="AlphaFoldDB" id="A0AAV3WPP7"/>
<evidence type="ECO:0000259" key="1">
    <source>
        <dbReference type="Pfam" id="PF00149"/>
    </source>
</evidence>
<protein>
    <submittedName>
        <fullName evidence="2">Metallophosphatase</fullName>
    </submittedName>
</protein>
<evidence type="ECO:0000313" key="3">
    <source>
        <dbReference type="Proteomes" id="UP000887127"/>
    </source>
</evidence>
<dbReference type="InterPro" id="IPR029052">
    <property type="entry name" value="Metallo-depent_PP-like"/>
</dbReference>
<reference evidence="2" key="1">
    <citation type="submission" date="2019-08" db="EMBL/GenBank/DDBJ databases">
        <title>Marinilactibacillus psychrotolerans M13-2T whole genome sequencing project.</title>
        <authorList>
            <person name="Ishikawa M."/>
            <person name="Suzuki T."/>
            <person name="Matsutani M."/>
        </authorList>
    </citation>
    <scope>NUCLEOTIDE SEQUENCE</scope>
    <source>
        <strain evidence="2">M13-2T</strain>
    </source>
</reference>
<dbReference type="RefSeq" id="WP_091761888.1">
    <property type="nucleotide sequence ID" value="NZ_BJVX01000005.1"/>
</dbReference>
<dbReference type="Gene3D" id="3.60.21.10">
    <property type="match status" value="1"/>
</dbReference>
<feature type="domain" description="Calcineurin-like phosphoesterase" evidence="1">
    <location>
        <begin position="2"/>
        <end position="147"/>
    </location>
</feature>
<dbReference type="SUPFAM" id="SSF56300">
    <property type="entry name" value="Metallo-dependent phosphatases"/>
    <property type="match status" value="1"/>
</dbReference>